<dbReference type="PATRIC" id="fig|1579979.3.peg.1891"/>
<dbReference type="Proteomes" id="UP000066624">
    <property type="component" value="Chromosome"/>
</dbReference>
<organism evidence="1 2">
    <name type="scientific">Wenzhouxiangella marina</name>
    <dbReference type="NCBI Taxonomy" id="1579979"/>
    <lineage>
        <taxon>Bacteria</taxon>
        <taxon>Pseudomonadati</taxon>
        <taxon>Pseudomonadota</taxon>
        <taxon>Gammaproteobacteria</taxon>
        <taxon>Chromatiales</taxon>
        <taxon>Wenzhouxiangellaceae</taxon>
        <taxon>Wenzhouxiangella</taxon>
    </lineage>
</organism>
<gene>
    <name evidence="1" type="ORF">WM2015_1848</name>
</gene>
<protein>
    <submittedName>
        <fullName evidence="1">Membrane protein</fullName>
    </submittedName>
</protein>
<dbReference type="EMBL" id="CP012154">
    <property type="protein sequence ID" value="AKS42215.1"/>
    <property type="molecule type" value="Genomic_DNA"/>
</dbReference>
<proteinExistence type="predicted"/>
<evidence type="ECO:0000313" key="1">
    <source>
        <dbReference type="EMBL" id="AKS42215.1"/>
    </source>
</evidence>
<evidence type="ECO:0000313" key="2">
    <source>
        <dbReference type="Proteomes" id="UP000066624"/>
    </source>
</evidence>
<dbReference type="OrthoDB" id="1523552at2"/>
<reference evidence="1 2" key="1">
    <citation type="submission" date="2015-07" db="EMBL/GenBank/DDBJ databases">
        <authorList>
            <person name="Noorani M."/>
        </authorList>
    </citation>
    <scope>NUCLEOTIDE SEQUENCE [LARGE SCALE GENOMIC DNA]</scope>
    <source>
        <strain evidence="1 2">KCTC 42284</strain>
    </source>
</reference>
<keyword evidence="2" id="KW-1185">Reference proteome</keyword>
<dbReference type="STRING" id="1579979.WM2015_1848"/>
<dbReference type="KEGG" id="wma:WM2015_1848"/>
<dbReference type="AlphaFoldDB" id="A0A0K0XX23"/>
<name>A0A0K0XX23_9GAMM</name>
<dbReference type="InterPro" id="IPR010865">
    <property type="entry name" value="DUF1499"/>
</dbReference>
<dbReference type="RefSeq" id="WP_049725797.1">
    <property type="nucleotide sequence ID" value="NZ_CP012154.1"/>
</dbReference>
<sequence length="239" mass="26052">MKILRLLPLIALLALSLLLIAGPGTRLELWDFRFGFSLIRWAVYLGLGSGALALIALLVKRARKGQLATLALALVVGLGTAALPLSLVQKVRSLPYIHDISTDLVDPPAFVAVAPLRADAPNPIEYAGEEVAAQQREAYPQIQPLRIDVYPSLVFDHALDTARAMGWEIVASEPEEGRIEATDTTFWFGFKDDVVIRIRPDGTGSVVDVRSKSRVGLSDVGANAARIQRYLDALSERMQ</sequence>
<accession>A0A0K0XX23</accession>
<dbReference type="Pfam" id="PF07386">
    <property type="entry name" value="DUF1499"/>
    <property type="match status" value="1"/>
</dbReference>